<organism evidence="2 3">
    <name type="scientific">Orbilia brochopaga</name>
    <dbReference type="NCBI Taxonomy" id="3140254"/>
    <lineage>
        <taxon>Eukaryota</taxon>
        <taxon>Fungi</taxon>
        <taxon>Dikarya</taxon>
        <taxon>Ascomycota</taxon>
        <taxon>Pezizomycotina</taxon>
        <taxon>Orbiliomycetes</taxon>
        <taxon>Orbiliales</taxon>
        <taxon>Orbiliaceae</taxon>
        <taxon>Orbilia</taxon>
    </lineage>
</organism>
<dbReference type="Pfam" id="PF01814">
    <property type="entry name" value="Hemerythrin"/>
    <property type="match status" value="1"/>
</dbReference>
<dbReference type="EMBL" id="JAVHNQ010000004">
    <property type="protein sequence ID" value="KAK6350325.1"/>
    <property type="molecule type" value="Genomic_DNA"/>
</dbReference>
<feature type="domain" description="Hemerythrin-like" evidence="1">
    <location>
        <begin position="54"/>
        <end position="175"/>
    </location>
</feature>
<dbReference type="InterPro" id="IPR012312">
    <property type="entry name" value="Hemerythrin-like"/>
</dbReference>
<reference evidence="2 3" key="1">
    <citation type="submission" date="2019-10" db="EMBL/GenBank/DDBJ databases">
        <authorList>
            <person name="Palmer J.M."/>
        </authorList>
    </citation>
    <scope>NUCLEOTIDE SEQUENCE [LARGE SCALE GENOMIC DNA]</scope>
    <source>
        <strain evidence="2 3">TWF696</strain>
    </source>
</reference>
<dbReference type="AlphaFoldDB" id="A0AAV9UWP6"/>
<comment type="caution">
    <text evidence="2">The sequence shown here is derived from an EMBL/GenBank/DDBJ whole genome shotgun (WGS) entry which is preliminary data.</text>
</comment>
<sequence length="262" mass="29912">MATQTETVQYTDLNAEKFPEPVEPIKIDKWNISASTVDMKDPVVASTIGLFMIHALLRRSLRCVARQARTVEPGKRAAFVTYAKAALELLHDHHGHEEHLWFPLMQPYVDFSESSHEHEEIERLMTHGLELLKTAQAHVNARNDASAPAWPGEEISTTTERLVELLLPHLQKEETLACLYGRRAPLSVYHDFEEKIQDAVSKMMKRIGFVWSAAYQLRHFSKKEKEVFPPMPAVVRGVIGFLGWLLYGKELAFGPTEEELRN</sequence>
<evidence type="ECO:0000313" key="3">
    <source>
        <dbReference type="Proteomes" id="UP001375240"/>
    </source>
</evidence>
<keyword evidence="3" id="KW-1185">Reference proteome</keyword>
<protein>
    <recommendedName>
        <fullName evidence="1">Hemerythrin-like domain-containing protein</fullName>
    </recommendedName>
</protein>
<gene>
    <name evidence="2" type="ORF">TWF696_006556</name>
</gene>
<accession>A0AAV9UWP6</accession>
<dbReference type="Gene3D" id="1.20.120.520">
    <property type="entry name" value="nmb1532 protein domain like"/>
    <property type="match status" value="1"/>
</dbReference>
<dbReference type="Proteomes" id="UP001375240">
    <property type="component" value="Unassembled WGS sequence"/>
</dbReference>
<evidence type="ECO:0000313" key="2">
    <source>
        <dbReference type="EMBL" id="KAK6350325.1"/>
    </source>
</evidence>
<name>A0AAV9UWP6_9PEZI</name>
<proteinExistence type="predicted"/>
<evidence type="ECO:0000259" key="1">
    <source>
        <dbReference type="Pfam" id="PF01814"/>
    </source>
</evidence>